<dbReference type="Pfam" id="PF02371">
    <property type="entry name" value="Transposase_20"/>
    <property type="match status" value="1"/>
</dbReference>
<dbReference type="PANTHER" id="PTHR33055:SF3">
    <property type="entry name" value="PUTATIVE TRANSPOSASE FOR IS117-RELATED"/>
    <property type="match status" value="1"/>
</dbReference>
<comment type="caution">
    <text evidence="4">The sequence shown here is derived from an EMBL/GenBank/DDBJ whole genome shotgun (WGS) entry which is preliminary data.</text>
</comment>
<keyword evidence="1" id="KW-0175">Coiled coil</keyword>
<sequence length="374" mass="40803">MLLIGDDWAEDHHDVEVQDEAGRKLAATRLPEGVEGIAKLHELLAKHGGGDLDAAEVVVGIETDRGSWVQALIASGYQVYAINPRQVARFKERYASSGAKSDKGDAHALADMVRIDRAQLRPVSGDSEQAQAVKVVARTHQTLIWERTRTFQRLRSTLREYFPAALNAYADIALTSTDALELLIKAPTPAAGAKLTRTQITAVLARARRQNRDAKAATIQAALREEQLGLPEPVTAAYAATAAAHARVIIALNEQIAAMEEQVKAHFRAHPDAEIYLSMPGIGQITGARVLAEFGDDPTRYASAKARKNYAGTSPITRASGKSHTVQARYVRNNRLADALQAQAFSALRASPGARRYYDKQRAREADYNPALRQ</sequence>
<feature type="coiled-coil region" evidence="1">
    <location>
        <begin position="242"/>
        <end position="269"/>
    </location>
</feature>
<evidence type="ECO:0000259" key="2">
    <source>
        <dbReference type="Pfam" id="PF01548"/>
    </source>
</evidence>
<name>A0ABU7FXM4_9ACTN</name>
<dbReference type="NCBIfam" id="NF033542">
    <property type="entry name" value="transpos_IS110"/>
    <property type="match status" value="1"/>
</dbReference>
<organism evidence="4 5">
    <name type="scientific">Streptomyces chiangmaiensis</name>
    <dbReference type="NCBI Taxonomy" id="766497"/>
    <lineage>
        <taxon>Bacteria</taxon>
        <taxon>Bacillati</taxon>
        <taxon>Actinomycetota</taxon>
        <taxon>Actinomycetes</taxon>
        <taxon>Kitasatosporales</taxon>
        <taxon>Streptomycetaceae</taxon>
        <taxon>Streptomyces</taxon>
    </lineage>
</organism>
<reference evidence="4" key="1">
    <citation type="submission" date="2024-01" db="EMBL/GenBank/DDBJ databases">
        <title>First draft genome sequence data of TA4-1, the type strain of Gram-positive actinobacterium Streptomyces chiangmaiensis.</title>
        <authorList>
            <person name="Yasawong M."/>
            <person name="Nantapong N."/>
        </authorList>
    </citation>
    <scope>NUCLEOTIDE SEQUENCE</scope>
    <source>
        <strain evidence="4">TA4-1</strain>
    </source>
</reference>
<dbReference type="InterPro" id="IPR002525">
    <property type="entry name" value="Transp_IS110-like_N"/>
</dbReference>
<evidence type="ECO:0000256" key="1">
    <source>
        <dbReference type="SAM" id="Coils"/>
    </source>
</evidence>
<proteinExistence type="predicted"/>
<evidence type="ECO:0000313" key="5">
    <source>
        <dbReference type="Proteomes" id="UP001333996"/>
    </source>
</evidence>
<dbReference type="RefSeq" id="WP_329513157.1">
    <property type="nucleotide sequence ID" value="NZ_JAYWVC010000532.1"/>
</dbReference>
<evidence type="ECO:0000259" key="3">
    <source>
        <dbReference type="Pfam" id="PF02371"/>
    </source>
</evidence>
<dbReference type="Proteomes" id="UP001333996">
    <property type="component" value="Unassembled WGS sequence"/>
</dbReference>
<dbReference type="InterPro" id="IPR047650">
    <property type="entry name" value="Transpos_IS110"/>
</dbReference>
<dbReference type="PANTHER" id="PTHR33055">
    <property type="entry name" value="TRANSPOSASE FOR INSERTION SEQUENCE ELEMENT IS1111A"/>
    <property type="match status" value="1"/>
</dbReference>
<dbReference type="Pfam" id="PF01548">
    <property type="entry name" value="DEDD_Tnp_IS110"/>
    <property type="match status" value="1"/>
</dbReference>
<feature type="domain" description="Transposase IS110-like N-terminal" evidence="2">
    <location>
        <begin position="4"/>
        <end position="163"/>
    </location>
</feature>
<accession>A0ABU7FXM4</accession>
<dbReference type="InterPro" id="IPR003346">
    <property type="entry name" value="Transposase_20"/>
</dbReference>
<feature type="domain" description="Transposase IS116/IS110/IS902 C-terminal" evidence="3">
    <location>
        <begin position="275"/>
        <end position="358"/>
    </location>
</feature>
<feature type="non-terminal residue" evidence="4">
    <location>
        <position position="374"/>
    </location>
</feature>
<keyword evidence="5" id="KW-1185">Reference proteome</keyword>
<evidence type="ECO:0000313" key="4">
    <source>
        <dbReference type="EMBL" id="MED7828851.1"/>
    </source>
</evidence>
<protein>
    <submittedName>
        <fullName evidence="4">IS110 family transposase</fullName>
    </submittedName>
</protein>
<dbReference type="EMBL" id="JAYWVC010000532">
    <property type="protein sequence ID" value="MED7828851.1"/>
    <property type="molecule type" value="Genomic_DNA"/>
</dbReference>
<gene>
    <name evidence="4" type="ORF">VXC91_45290</name>
</gene>